<organism evidence="3 4">
    <name type="scientific">Armillaria tabescens</name>
    <name type="common">Ringless honey mushroom</name>
    <name type="synonym">Agaricus tabescens</name>
    <dbReference type="NCBI Taxonomy" id="1929756"/>
    <lineage>
        <taxon>Eukaryota</taxon>
        <taxon>Fungi</taxon>
        <taxon>Dikarya</taxon>
        <taxon>Basidiomycota</taxon>
        <taxon>Agaricomycotina</taxon>
        <taxon>Agaricomycetes</taxon>
        <taxon>Agaricomycetidae</taxon>
        <taxon>Agaricales</taxon>
        <taxon>Marasmiineae</taxon>
        <taxon>Physalacriaceae</taxon>
        <taxon>Desarmillaria</taxon>
    </lineage>
</organism>
<reference evidence="3" key="1">
    <citation type="submission" date="2023-06" db="EMBL/GenBank/DDBJ databases">
        <authorList>
            <consortium name="Lawrence Berkeley National Laboratory"/>
            <person name="Ahrendt S."/>
            <person name="Sahu N."/>
            <person name="Indic B."/>
            <person name="Wong-Bajracharya J."/>
            <person name="Merenyi Z."/>
            <person name="Ke H.-M."/>
            <person name="Monk M."/>
            <person name="Kocsube S."/>
            <person name="Drula E."/>
            <person name="Lipzen A."/>
            <person name="Balint B."/>
            <person name="Henrissat B."/>
            <person name="Andreopoulos B."/>
            <person name="Martin F.M."/>
            <person name="Harder C.B."/>
            <person name="Rigling D."/>
            <person name="Ford K.L."/>
            <person name="Foster G.D."/>
            <person name="Pangilinan J."/>
            <person name="Papanicolaou A."/>
            <person name="Barry K."/>
            <person name="LaButti K."/>
            <person name="Viragh M."/>
            <person name="Koriabine M."/>
            <person name="Yan M."/>
            <person name="Riley R."/>
            <person name="Champramary S."/>
            <person name="Plett K.L."/>
            <person name="Tsai I.J."/>
            <person name="Slot J."/>
            <person name="Sipos G."/>
            <person name="Plett J."/>
            <person name="Nagy L.G."/>
            <person name="Grigoriev I.V."/>
        </authorList>
    </citation>
    <scope>NUCLEOTIDE SEQUENCE</scope>
    <source>
        <strain evidence="3">CCBAS 213</strain>
    </source>
</reference>
<feature type="compositionally biased region" description="Basic residues" evidence="1">
    <location>
        <begin position="16"/>
        <end position="32"/>
    </location>
</feature>
<dbReference type="GeneID" id="85362335"/>
<evidence type="ECO:0000313" key="4">
    <source>
        <dbReference type="Proteomes" id="UP001175211"/>
    </source>
</evidence>
<evidence type="ECO:0000313" key="3">
    <source>
        <dbReference type="EMBL" id="KAK0434273.1"/>
    </source>
</evidence>
<feature type="region of interest" description="Disordered" evidence="1">
    <location>
        <begin position="16"/>
        <end position="91"/>
    </location>
</feature>
<comment type="caution">
    <text evidence="3">The sequence shown here is derived from an EMBL/GenBank/DDBJ whole genome shotgun (WGS) entry which is preliminary data.</text>
</comment>
<dbReference type="InterPro" id="IPR046522">
    <property type="entry name" value="DUF6699"/>
</dbReference>
<gene>
    <name evidence="3" type="ORF">EV420DRAFT_1654078</name>
</gene>
<dbReference type="Proteomes" id="UP001175211">
    <property type="component" value="Unassembled WGS sequence"/>
</dbReference>
<feature type="compositionally biased region" description="Basic residues" evidence="1">
    <location>
        <begin position="76"/>
        <end position="88"/>
    </location>
</feature>
<dbReference type="AlphaFoldDB" id="A0AA39J1C0"/>
<dbReference type="Pfam" id="PF20415">
    <property type="entry name" value="DUF6699"/>
    <property type="match status" value="1"/>
</dbReference>
<feature type="compositionally biased region" description="Polar residues" evidence="1">
    <location>
        <begin position="35"/>
        <end position="44"/>
    </location>
</feature>
<protein>
    <recommendedName>
        <fullName evidence="2">DUF6699 domain-containing protein</fullName>
    </recommendedName>
</protein>
<evidence type="ECO:0000256" key="1">
    <source>
        <dbReference type="SAM" id="MobiDB-lite"/>
    </source>
</evidence>
<feature type="region of interest" description="Disordered" evidence="1">
    <location>
        <begin position="109"/>
        <end position="163"/>
    </location>
</feature>
<sequence length="344" mass="37913">MTTYLRSLFEGSFNANKRRPSSFHDSKSRRRSCSCAGSETSSTVLPVGYGSVTKRNSVSGTPCPPRDLSHASLPTQKKHPHHHHHRHHDSAERLTLIHEHDASQTPYPIYIPIESSHPSRESSTDSSTPTPPSKPTTSVIHPEPRPALKKERSTWQAGSHPRTQHHVSFANPYIPDVLHMHPLLAASRLNRAPISYDVTFAPSSTSIVDRRTRTSIPTHTLSQPATDPAKSNKLVLRCDRFPWPVIVYPSQRPGAITNLDLLAAVYSTLSAQVTHDEWDALGHGTHAQLKAAKAYEVRCAKVGGGWDDGVRRIDWLGEKTCLVGVEVDKSVSECGVGKLVFAKP</sequence>
<proteinExistence type="predicted"/>
<evidence type="ECO:0000259" key="2">
    <source>
        <dbReference type="Pfam" id="PF20415"/>
    </source>
</evidence>
<feature type="domain" description="DUF6699" evidence="2">
    <location>
        <begin position="194"/>
        <end position="327"/>
    </location>
</feature>
<dbReference type="RefSeq" id="XP_060321701.1">
    <property type="nucleotide sequence ID" value="XM_060478787.1"/>
</dbReference>
<keyword evidence="4" id="KW-1185">Reference proteome</keyword>
<dbReference type="EMBL" id="JAUEPS010000192">
    <property type="protein sequence ID" value="KAK0434273.1"/>
    <property type="molecule type" value="Genomic_DNA"/>
</dbReference>
<feature type="compositionally biased region" description="Basic and acidic residues" evidence="1">
    <location>
        <begin position="142"/>
        <end position="153"/>
    </location>
</feature>
<accession>A0AA39J1C0</accession>
<name>A0AA39J1C0_ARMTA</name>